<dbReference type="RefSeq" id="WP_085415250.1">
    <property type="nucleotide sequence ID" value="NZ_WAEL01000001.1"/>
</dbReference>
<sequence length="177" mass="19796">MKKLLPIGLLALLLYHTLAFVLVCAGAWWQAEQDLSEKLRVYRSTDSLVEFQIPLNQSPGAIARTTSDGFRYKGHYYSVVSLEVRADTLFIAGLELRSQTLWPNDLLSFLDQQVGLADKAGQKAGQLLKFLLKEYAPATRPSFCFWPPVGQQADRIAYLPRVVTTRALPVHAPPPRA</sequence>
<reference evidence="1" key="1">
    <citation type="submission" date="2024-05" db="EMBL/GenBank/DDBJ databases">
        <authorList>
            <person name="Jung D.-H."/>
        </authorList>
    </citation>
    <scope>NUCLEOTIDE SEQUENCE</scope>
    <source>
        <strain evidence="1">JA-25</strain>
    </source>
</reference>
<accession>A0ABX0QB85</accession>
<evidence type="ECO:0000313" key="2">
    <source>
        <dbReference type="Proteomes" id="UP000606008"/>
    </source>
</evidence>
<dbReference type="EMBL" id="WAEL01000001">
    <property type="protein sequence ID" value="NID09575.1"/>
    <property type="molecule type" value="Genomic_DNA"/>
</dbReference>
<name>A0ABX0QB85_9BACT</name>
<organism evidence="1 2">
    <name type="scientific">Fibrivirga algicola</name>
    <dbReference type="NCBI Taxonomy" id="2950420"/>
    <lineage>
        <taxon>Bacteria</taxon>
        <taxon>Pseudomonadati</taxon>
        <taxon>Bacteroidota</taxon>
        <taxon>Cytophagia</taxon>
        <taxon>Cytophagales</taxon>
        <taxon>Spirosomataceae</taxon>
        <taxon>Fibrivirga</taxon>
    </lineage>
</organism>
<evidence type="ECO:0000313" key="1">
    <source>
        <dbReference type="EMBL" id="NID09575.1"/>
    </source>
</evidence>
<comment type="caution">
    <text evidence="1">The sequence shown here is derived from an EMBL/GenBank/DDBJ whole genome shotgun (WGS) entry which is preliminary data.</text>
</comment>
<dbReference type="Proteomes" id="UP000606008">
    <property type="component" value="Unassembled WGS sequence"/>
</dbReference>
<keyword evidence="2" id="KW-1185">Reference proteome</keyword>
<proteinExistence type="predicted"/>
<gene>
    <name evidence="1" type="ORF">F7231_05290</name>
</gene>
<protein>
    <submittedName>
        <fullName evidence="1">Uncharacterized protein</fullName>
    </submittedName>
</protein>